<evidence type="ECO:0000256" key="2">
    <source>
        <dbReference type="SAM" id="Phobius"/>
    </source>
</evidence>
<feature type="domain" description="Cellobiose dehydrogenase-like cytochrome" evidence="4">
    <location>
        <begin position="112"/>
        <end position="230"/>
    </location>
</feature>
<accession>A0AAN6QI79</accession>
<dbReference type="SUPFAM" id="SSF49344">
    <property type="entry name" value="CBD9-like"/>
    <property type="match status" value="1"/>
</dbReference>
<dbReference type="EMBL" id="MU853352">
    <property type="protein sequence ID" value="KAK4110106.1"/>
    <property type="molecule type" value="Genomic_DNA"/>
</dbReference>
<evidence type="ECO:0000259" key="4">
    <source>
        <dbReference type="Pfam" id="PF16010"/>
    </source>
</evidence>
<evidence type="ECO:0000256" key="1">
    <source>
        <dbReference type="SAM" id="MobiDB-lite"/>
    </source>
</evidence>
<sequence length="310" mass="33103">MYSTFVNALLLALPVVVSAQGLLSAQSYTDPNTGMTLYGIVVDKGYRFGMVMPKKPTTDFIVHLVSPLKNGAGWGGVGFRANMRGTLLLITWQHRGGREMKIKTLTEFQNRPNGDKVMTSPRIATAYRSDGVVPYRVHPITLVPIQQGTFVNTTHISSTFLCRGCINADSFDPTWGNTRSVFFTYAYSMSPVENPGTADAAILHDHLSADGGYGAFSVELDSAKSDKYETYGALAKPGGGPGSSQATARPTRLHSTPLSASDVPSATGTSGCSGLRGSMLGGSNFSHGWMSPLIVMTLMILGVVYLAQAF</sequence>
<dbReference type="GeneID" id="89942506"/>
<dbReference type="Gene3D" id="2.60.40.1210">
    <property type="entry name" value="Cellobiose dehydrogenase, cytochrome domain"/>
    <property type="match status" value="1"/>
</dbReference>
<reference evidence="5" key="1">
    <citation type="journal article" date="2023" name="Mol. Phylogenet. Evol.">
        <title>Genome-scale phylogeny and comparative genomics of the fungal order Sordariales.</title>
        <authorList>
            <person name="Hensen N."/>
            <person name="Bonometti L."/>
            <person name="Westerberg I."/>
            <person name="Brannstrom I.O."/>
            <person name="Guillou S."/>
            <person name="Cros-Aarteil S."/>
            <person name="Calhoun S."/>
            <person name="Haridas S."/>
            <person name="Kuo A."/>
            <person name="Mondo S."/>
            <person name="Pangilinan J."/>
            <person name="Riley R."/>
            <person name="LaButti K."/>
            <person name="Andreopoulos B."/>
            <person name="Lipzen A."/>
            <person name="Chen C."/>
            <person name="Yan M."/>
            <person name="Daum C."/>
            <person name="Ng V."/>
            <person name="Clum A."/>
            <person name="Steindorff A."/>
            <person name="Ohm R.A."/>
            <person name="Martin F."/>
            <person name="Silar P."/>
            <person name="Natvig D.O."/>
            <person name="Lalanne C."/>
            <person name="Gautier V."/>
            <person name="Ament-Velasquez S.L."/>
            <person name="Kruys A."/>
            <person name="Hutchinson M.I."/>
            <person name="Powell A.J."/>
            <person name="Barry K."/>
            <person name="Miller A.N."/>
            <person name="Grigoriev I.V."/>
            <person name="Debuchy R."/>
            <person name="Gladieux P."/>
            <person name="Hiltunen Thoren M."/>
            <person name="Johannesson H."/>
        </authorList>
    </citation>
    <scope>NUCLEOTIDE SEQUENCE</scope>
    <source>
        <strain evidence="5">CBS 508.74</strain>
    </source>
</reference>
<name>A0AAN6QI79_9PEZI</name>
<keyword evidence="2" id="KW-1133">Transmembrane helix</keyword>
<dbReference type="PANTHER" id="PTHR47190">
    <property type="entry name" value="DEHYDROGENASE, PUTATIVE-RELATED"/>
    <property type="match status" value="1"/>
</dbReference>
<dbReference type="InterPro" id="IPR053208">
    <property type="entry name" value="GMC_Oxidoreductase_CD"/>
</dbReference>
<feature type="domain" description="Cellobiose dehydrogenase-like cytochrome" evidence="4">
    <location>
        <begin position="28"/>
        <end position="96"/>
    </location>
</feature>
<feature type="transmembrane region" description="Helical" evidence="2">
    <location>
        <begin position="289"/>
        <end position="307"/>
    </location>
</feature>
<dbReference type="RefSeq" id="XP_064667676.1">
    <property type="nucleotide sequence ID" value="XM_064818380.1"/>
</dbReference>
<evidence type="ECO:0000256" key="3">
    <source>
        <dbReference type="SAM" id="SignalP"/>
    </source>
</evidence>
<gene>
    <name evidence="5" type="ORF">N656DRAFT_812618</name>
</gene>
<proteinExistence type="predicted"/>
<dbReference type="Proteomes" id="UP001302812">
    <property type="component" value="Unassembled WGS sequence"/>
</dbReference>
<reference evidence="5" key="2">
    <citation type="submission" date="2023-05" db="EMBL/GenBank/DDBJ databases">
        <authorList>
            <consortium name="Lawrence Berkeley National Laboratory"/>
            <person name="Steindorff A."/>
            <person name="Hensen N."/>
            <person name="Bonometti L."/>
            <person name="Westerberg I."/>
            <person name="Brannstrom I.O."/>
            <person name="Guillou S."/>
            <person name="Cros-Aarteil S."/>
            <person name="Calhoun S."/>
            <person name="Haridas S."/>
            <person name="Kuo A."/>
            <person name="Mondo S."/>
            <person name="Pangilinan J."/>
            <person name="Riley R."/>
            <person name="Labutti K."/>
            <person name="Andreopoulos B."/>
            <person name="Lipzen A."/>
            <person name="Chen C."/>
            <person name="Yanf M."/>
            <person name="Daum C."/>
            <person name="Ng V."/>
            <person name="Clum A."/>
            <person name="Ohm R."/>
            <person name="Martin F."/>
            <person name="Silar P."/>
            <person name="Natvig D."/>
            <person name="Lalanne C."/>
            <person name="Gautier V."/>
            <person name="Ament-Velasquez S.L."/>
            <person name="Kruys A."/>
            <person name="Hutchinson M.I."/>
            <person name="Powell A.J."/>
            <person name="Barry K."/>
            <person name="Miller A.N."/>
            <person name="Grigoriev I.V."/>
            <person name="Debuchy R."/>
            <person name="Gladieux P."/>
            <person name="Thoren M.H."/>
            <person name="Johannesson H."/>
        </authorList>
    </citation>
    <scope>NUCLEOTIDE SEQUENCE</scope>
    <source>
        <strain evidence="5">CBS 508.74</strain>
    </source>
</reference>
<comment type="caution">
    <text evidence="5">The sequence shown here is derived from an EMBL/GenBank/DDBJ whole genome shotgun (WGS) entry which is preliminary data.</text>
</comment>
<feature type="signal peptide" evidence="3">
    <location>
        <begin position="1"/>
        <end position="19"/>
    </location>
</feature>
<feature type="chain" id="PRO_5042960311" evidence="3">
    <location>
        <begin position="20"/>
        <end position="310"/>
    </location>
</feature>
<organism evidence="5 6">
    <name type="scientific">Canariomyces notabilis</name>
    <dbReference type="NCBI Taxonomy" id="2074819"/>
    <lineage>
        <taxon>Eukaryota</taxon>
        <taxon>Fungi</taxon>
        <taxon>Dikarya</taxon>
        <taxon>Ascomycota</taxon>
        <taxon>Pezizomycotina</taxon>
        <taxon>Sordariomycetes</taxon>
        <taxon>Sordariomycetidae</taxon>
        <taxon>Sordariales</taxon>
        <taxon>Chaetomiaceae</taxon>
        <taxon>Canariomyces</taxon>
    </lineage>
</organism>
<evidence type="ECO:0000313" key="6">
    <source>
        <dbReference type="Proteomes" id="UP001302812"/>
    </source>
</evidence>
<dbReference type="PANTHER" id="PTHR47190:SF1">
    <property type="entry name" value="GLUCOSE-METHANOL-CHOLINE OXIDOREDUCTASE N-TERMINAL DOMAIN-CONTAINING PROTEIN"/>
    <property type="match status" value="1"/>
</dbReference>
<protein>
    <submittedName>
        <fullName evidence="5">Iron reductase domain protein</fullName>
    </submittedName>
</protein>
<keyword evidence="6" id="KW-1185">Reference proteome</keyword>
<keyword evidence="2" id="KW-0812">Transmembrane</keyword>
<dbReference type="CDD" id="cd09630">
    <property type="entry name" value="CDH_like_cytochrome"/>
    <property type="match status" value="1"/>
</dbReference>
<keyword evidence="3" id="KW-0732">Signal</keyword>
<keyword evidence="2" id="KW-0472">Membrane</keyword>
<dbReference type="InterPro" id="IPR015920">
    <property type="entry name" value="Cellobiose_DH-like_cyt"/>
</dbReference>
<evidence type="ECO:0000313" key="5">
    <source>
        <dbReference type="EMBL" id="KAK4110106.1"/>
    </source>
</evidence>
<dbReference type="AlphaFoldDB" id="A0AAN6QI79"/>
<dbReference type="Pfam" id="PF16010">
    <property type="entry name" value="CDH-cyt"/>
    <property type="match status" value="2"/>
</dbReference>
<feature type="region of interest" description="Disordered" evidence="1">
    <location>
        <begin position="234"/>
        <end position="271"/>
    </location>
</feature>
<feature type="compositionally biased region" description="Polar residues" evidence="1">
    <location>
        <begin position="243"/>
        <end position="271"/>
    </location>
</feature>